<evidence type="ECO:0008006" key="3">
    <source>
        <dbReference type="Google" id="ProtNLM"/>
    </source>
</evidence>
<dbReference type="Proteomes" id="UP001162164">
    <property type="component" value="Unassembled WGS sequence"/>
</dbReference>
<evidence type="ECO:0000313" key="2">
    <source>
        <dbReference type="Proteomes" id="UP001162164"/>
    </source>
</evidence>
<comment type="caution">
    <text evidence="1">The sequence shown here is derived from an EMBL/GenBank/DDBJ whole genome shotgun (WGS) entry which is preliminary data.</text>
</comment>
<reference evidence="1" key="1">
    <citation type="journal article" date="2023" name="Insect Mol. Biol.">
        <title>Genome sequencing provides insights into the evolution of gene families encoding plant cell wall-degrading enzymes in longhorned beetles.</title>
        <authorList>
            <person name="Shin N.R."/>
            <person name="Okamura Y."/>
            <person name="Kirsch R."/>
            <person name="Pauchet Y."/>
        </authorList>
    </citation>
    <scope>NUCLEOTIDE SEQUENCE</scope>
    <source>
        <strain evidence="1">MMC_N1</strain>
    </source>
</reference>
<protein>
    <recommendedName>
        <fullName evidence="3">Peptidase aspartic putative domain-containing protein</fullName>
    </recommendedName>
</protein>
<dbReference type="PANTHER" id="PTHR47331">
    <property type="entry name" value="PHD-TYPE DOMAIN-CONTAINING PROTEIN"/>
    <property type="match status" value="1"/>
</dbReference>
<dbReference type="SUPFAM" id="SSF56672">
    <property type="entry name" value="DNA/RNA polymerases"/>
    <property type="match status" value="1"/>
</dbReference>
<name>A0ABQ9K1K6_9CUCU</name>
<dbReference type="PANTHER" id="PTHR47331:SF5">
    <property type="entry name" value="RIBONUCLEASE H"/>
    <property type="match status" value="1"/>
</dbReference>
<dbReference type="EMBL" id="JAPWTJ010000042">
    <property type="protein sequence ID" value="KAJ8984268.1"/>
    <property type="molecule type" value="Genomic_DNA"/>
</dbReference>
<keyword evidence="2" id="KW-1185">Reference proteome</keyword>
<gene>
    <name evidence="1" type="ORF">NQ317_009752</name>
</gene>
<proteinExistence type="predicted"/>
<accession>A0ABQ9K1K6</accession>
<dbReference type="InterPro" id="IPR043502">
    <property type="entry name" value="DNA/RNA_pol_sf"/>
</dbReference>
<sequence length="470" mass="52570">MPVTTNSSAALPSDLDLPGPSRISDTTNVLASVISKPTSVLLSTAKVQILDRYGNYQTVRVLFDNCSQVNIITEKCANRLGLTRRNLSLSIHGLDHMSSAATKAVTCTIRPQSQPNPTFVFEAAVLSKICNDMPCTNISSSSWRHIYPLNLADPEFNVPGAVDLLLGAEIFPQILCGTSGRLVGEPDQPIALNTVFGWILSGKYKSQNPQINCFINTLDTSLESVLKSFWQLEEVPKKITMSADDSLCEKIFSESHSRNTTGRYVVALPFKGTEPIFSDTRSIALRRLYSLEQRLRRNPSLYEEYSNFMNEYIHSGHMEVVENCIPDSNTNTYYIPHHCVLKPESTTTKLRVVYDASSKSQENISLNDTLLVGPKLQQDIAAILLNFRIHAYVFTADIRQMYRQILISPGHQDYQRILWRVSPGEPIQDFRLCTVTYGITSSPFLAIRTLIQLANDEGARFPRAAEVLKK</sequence>
<organism evidence="1 2">
    <name type="scientific">Molorchus minor</name>
    <dbReference type="NCBI Taxonomy" id="1323400"/>
    <lineage>
        <taxon>Eukaryota</taxon>
        <taxon>Metazoa</taxon>
        <taxon>Ecdysozoa</taxon>
        <taxon>Arthropoda</taxon>
        <taxon>Hexapoda</taxon>
        <taxon>Insecta</taxon>
        <taxon>Pterygota</taxon>
        <taxon>Neoptera</taxon>
        <taxon>Endopterygota</taxon>
        <taxon>Coleoptera</taxon>
        <taxon>Polyphaga</taxon>
        <taxon>Cucujiformia</taxon>
        <taxon>Chrysomeloidea</taxon>
        <taxon>Cerambycidae</taxon>
        <taxon>Lamiinae</taxon>
        <taxon>Monochamini</taxon>
        <taxon>Molorchus</taxon>
    </lineage>
</organism>
<evidence type="ECO:0000313" key="1">
    <source>
        <dbReference type="EMBL" id="KAJ8984268.1"/>
    </source>
</evidence>